<keyword evidence="5" id="KW-1185">Reference proteome</keyword>
<protein>
    <recommendedName>
        <fullName evidence="3">PBP domain-containing protein</fullName>
    </recommendedName>
</protein>
<evidence type="ECO:0000313" key="4">
    <source>
        <dbReference type="EMBL" id="MBR7834983.1"/>
    </source>
</evidence>
<accession>A0A941EPY3</accession>
<comment type="caution">
    <text evidence="4">The sequence shown here is derived from an EMBL/GenBank/DDBJ whole genome shotgun (WGS) entry which is preliminary data.</text>
</comment>
<evidence type="ECO:0000256" key="1">
    <source>
        <dbReference type="ARBA" id="ARBA00022729"/>
    </source>
</evidence>
<evidence type="ECO:0000259" key="3">
    <source>
        <dbReference type="Pfam" id="PF12849"/>
    </source>
</evidence>
<keyword evidence="1" id="KW-0732">Signal</keyword>
<keyword evidence="2" id="KW-1133">Transmembrane helix</keyword>
<feature type="transmembrane region" description="Helical" evidence="2">
    <location>
        <begin position="20"/>
        <end position="40"/>
    </location>
</feature>
<sequence length="548" mass="58233">MAFLDGFVADLNRVIDNREVATAVSTAALLGVCTGVYRLADRYLIHRRLVSVTPVFDQVVNKEEPNLTISVTGGQSAGSQESHFVQSFVILRFANAGTEKVGFQSEEFDRFRISFPHRHVRVVKVREPEELSGEPGRPLSSGRLDELRAAITSTTCGLREENGGMRDVSVLTLPDNVTLGRREAFQLAVFLSGTGNDLGPNEYKIEVRGELKQGKFVFRRHAWWHRVWRTTLPVLLVATLAVSFGVGALTAHRALTPRAACVGDLQVQVEGSTAFAHVVAEAAADYTQQCPSAKIVITADGSAKAISDHGDSLEQDTILMVDESGQSVPASWKPDPIGMVIFAVVANNAFAETVSTDPAFEIPQGGYSAVGIGGLYREAASGSVPFVAVGRSNGSGTALEFAKWAGLDGGVLQSAKSCPAISASSTAAAPATRTGSCDVGSTQKMLDYINDTSNAIGFAEIDALEQYPNVSALSIDGAKPDQADVLDGSYTFAVPEYLYTAQTPSVQVRSFLSFLQSPAETAQLADQDAGFIPCDELSGSVAGDCELP</sequence>
<name>A0A941EPY3_9ACTN</name>
<dbReference type="InterPro" id="IPR050811">
    <property type="entry name" value="Phosphate_ABC_transporter"/>
</dbReference>
<dbReference type="SUPFAM" id="SSF53850">
    <property type="entry name" value="Periplasmic binding protein-like II"/>
    <property type="match status" value="1"/>
</dbReference>
<evidence type="ECO:0000313" key="5">
    <source>
        <dbReference type="Proteomes" id="UP000675781"/>
    </source>
</evidence>
<proteinExistence type="predicted"/>
<dbReference type="Pfam" id="PF12849">
    <property type="entry name" value="PBP_like_2"/>
    <property type="match status" value="1"/>
</dbReference>
<dbReference type="EMBL" id="JAGSOG010000078">
    <property type="protein sequence ID" value="MBR7834983.1"/>
    <property type="molecule type" value="Genomic_DNA"/>
</dbReference>
<feature type="transmembrane region" description="Helical" evidence="2">
    <location>
        <begin position="227"/>
        <end position="249"/>
    </location>
</feature>
<keyword evidence="2" id="KW-0812">Transmembrane</keyword>
<keyword evidence="2" id="KW-0472">Membrane</keyword>
<feature type="domain" description="PBP" evidence="3">
    <location>
        <begin position="266"/>
        <end position="518"/>
    </location>
</feature>
<dbReference type="RefSeq" id="WP_212529498.1">
    <property type="nucleotide sequence ID" value="NZ_JAGSOG010000078.1"/>
</dbReference>
<gene>
    <name evidence="4" type="ORF">KDL01_17040</name>
</gene>
<dbReference type="AlphaFoldDB" id="A0A941EPY3"/>
<reference evidence="4" key="1">
    <citation type="submission" date="2021-04" db="EMBL/GenBank/DDBJ databases">
        <title>Genome based classification of Actinospica acidithermotolerans sp. nov., an actinobacterium isolated from an Indonesian hot spring.</title>
        <authorList>
            <person name="Kusuma A.B."/>
            <person name="Putra K.E."/>
            <person name="Nafisah S."/>
            <person name="Loh J."/>
            <person name="Nouioui I."/>
            <person name="Goodfellow M."/>
        </authorList>
    </citation>
    <scope>NUCLEOTIDE SEQUENCE</scope>
    <source>
        <strain evidence="4">CSCA 57</strain>
    </source>
</reference>
<organism evidence="4 5">
    <name type="scientific">Actinospica durhamensis</name>
    <dbReference type="NCBI Taxonomy" id="1508375"/>
    <lineage>
        <taxon>Bacteria</taxon>
        <taxon>Bacillati</taxon>
        <taxon>Actinomycetota</taxon>
        <taxon>Actinomycetes</taxon>
        <taxon>Catenulisporales</taxon>
        <taxon>Actinospicaceae</taxon>
        <taxon>Actinospica</taxon>
    </lineage>
</organism>
<dbReference type="PANTHER" id="PTHR30570">
    <property type="entry name" value="PERIPLASMIC PHOSPHATE BINDING COMPONENT OF PHOSPHATE ABC TRANSPORTER"/>
    <property type="match status" value="1"/>
</dbReference>
<dbReference type="PANTHER" id="PTHR30570:SF1">
    <property type="entry name" value="PHOSPHATE-BINDING PROTEIN PSTS"/>
    <property type="match status" value="1"/>
</dbReference>
<dbReference type="Proteomes" id="UP000675781">
    <property type="component" value="Unassembled WGS sequence"/>
</dbReference>
<dbReference type="Gene3D" id="3.40.190.10">
    <property type="entry name" value="Periplasmic binding protein-like II"/>
    <property type="match status" value="2"/>
</dbReference>
<dbReference type="InterPro" id="IPR024370">
    <property type="entry name" value="PBP_domain"/>
</dbReference>
<evidence type="ECO:0000256" key="2">
    <source>
        <dbReference type="SAM" id="Phobius"/>
    </source>
</evidence>